<keyword evidence="2" id="KW-1185">Reference proteome</keyword>
<dbReference type="EMBL" id="LKCN02000017">
    <property type="protein sequence ID" value="RCI09038.1"/>
    <property type="molecule type" value="Genomic_DNA"/>
</dbReference>
<dbReference type="Proteomes" id="UP000253664">
    <property type="component" value="Unassembled WGS sequence"/>
</dbReference>
<name>A0A367L3Q4_9HYPO</name>
<proteinExistence type="predicted"/>
<organism evidence="1 2">
    <name type="scientific">Ophiocordyceps polyrhachis-furcata BCC 54312</name>
    <dbReference type="NCBI Taxonomy" id="1330021"/>
    <lineage>
        <taxon>Eukaryota</taxon>
        <taxon>Fungi</taxon>
        <taxon>Dikarya</taxon>
        <taxon>Ascomycota</taxon>
        <taxon>Pezizomycotina</taxon>
        <taxon>Sordariomycetes</taxon>
        <taxon>Hypocreomycetidae</taxon>
        <taxon>Hypocreales</taxon>
        <taxon>Ophiocordycipitaceae</taxon>
        <taxon>Ophiocordyceps</taxon>
    </lineage>
</organism>
<sequence>MSVPSLSFQARSSHHWLLPLNSPNGRLSPFRTVPLLPPPPARAPLTACHCHANLNNRGHPVPLSIPVRTGDTPHLLPALAKTFSSSSLSLSQNTTHPFFIKGPNSPP</sequence>
<protein>
    <submittedName>
        <fullName evidence="1">Uncharacterized protein</fullName>
    </submittedName>
</protein>
<accession>A0A367L3Q4</accession>
<reference evidence="1 2" key="1">
    <citation type="journal article" date="2015" name="BMC Genomics">
        <title>Insights from the genome of Ophiocordyceps polyrhachis-furcata to pathogenicity and host specificity in insect fungi.</title>
        <authorList>
            <person name="Wichadakul D."/>
            <person name="Kobmoo N."/>
            <person name="Ingsriswang S."/>
            <person name="Tangphatsornruang S."/>
            <person name="Chantasingh D."/>
            <person name="Luangsa-ard J.J."/>
            <person name="Eurwilaichitr L."/>
        </authorList>
    </citation>
    <scope>NUCLEOTIDE SEQUENCE [LARGE SCALE GENOMIC DNA]</scope>
    <source>
        <strain evidence="1 2">BCC 54312</strain>
    </source>
</reference>
<evidence type="ECO:0000313" key="2">
    <source>
        <dbReference type="Proteomes" id="UP000253664"/>
    </source>
</evidence>
<evidence type="ECO:0000313" key="1">
    <source>
        <dbReference type="EMBL" id="RCI09038.1"/>
    </source>
</evidence>
<comment type="caution">
    <text evidence="1">The sequence shown here is derived from an EMBL/GenBank/DDBJ whole genome shotgun (WGS) entry which is preliminary data.</text>
</comment>
<dbReference type="AlphaFoldDB" id="A0A367L3Q4"/>
<gene>
    <name evidence="1" type="ORF">L249_4939</name>
</gene>